<feature type="signal peptide" evidence="6">
    <location>
        <begin position="1"/>
        <end position="25"/>
    </location>
</feature>
<evidence type="ECO:0000256" key="3">
    <source>
        <dbReference type="ARBA" id="ARBA00022577"/>
    </source>
</evidence>
<dbReference type="GO" id="GO:0031640">
    <property type="term" value="P:killing of cells of another organism"/>
    <property type="evidence" value="ECO:0007669"/>
    <property type="project" value="UniProtKB-KW"/>
</dbReference>
<comment type="caution">
    <text evidence="7">The sequence shown here is derived from an EMBL/GenBank/DDBJ whole genome shotgun (WGS) entry which is preliminary data.</text>
</comment>
<dbReference type="InterPro" id="IPR010851">
    <property type="entry name" value="DEFL"/>
</dbReference>
<evidence type="ECO:0000313" key="8">
    <source>
        <dbReference type="Proteomes" id="UP000289340"/>
    </source>
</evidence>
<name>A0A445JPL1_GLYSO</name>
<accession>A0A445JPL1</accession>
<dbReference type="SMR" id="A0A445JPL1"/>
<keyword evidence="3" id="KW-0295">Fungicide</keyword>
<keyword evidence="2" id="KW-0929">Antimicrobial</keyword>
<keyword evidence="4" id="KW-0611">Plant defense</keyword>
<evidence type="ECO:0000313" key="7">
    <source>
        <dbReference type="EMBL" id="RZC00406.1"/>
    </source>
</evidence>
<comment type="similarity">
    <text evidence="1">Belongs to the DEFL family.</text>
</comment>
<reference evidence="7 8" key="1">
    <citation type="submission" date="2018-09" db="EMBL/GenBank/DDBJ databases">
        <title>A high-quality reference genome of wild soybean provides a powerful tool to mine soybean genomes.</title>
        <authorList>
            <person name="Xie M."/>
            <person name="Chung C.Y.L."/>
            <person name="Li M.-W."/>
            <person name="Wong F.-L."/>
            <person name="Chan T.-F."/>
            <person name="Lam H.-M."/>
        </authorList>
    </citation>
    <scope>NUCLEOTIDE SEQUENCE [LARGE SCALE GENOMIC DNA]</scope>
    <source>
        <strain evidence="8">cv. W05</strain>
        <tissue evidence="7">Hypocotyl of etiolated seedlings</tissue>
    </source>
</reference>
<proteinExistence type="inferred from homology"/>
<gene>
    <name evidence="7" type="ORF">D0Y65_022650</name>
</gene>
<feature type="chain" id="PRO_5019505217" evidence="6">
    <location>
        <begin position="26"/>
        <end position="76"/>
    </location>
</feature>
<organism evidence="7 8">
    <name type="scientific">Glycine soja</name>
    <name type="common">Wild soybean</name>
    <dbReference type="NCBI Taxonomy" id="3848"/>
    <lineage>
        <taxon>Eukaryota</taxon>
        <taxon>Viridiplantae</taxon>
        <taxon>Streptophyta</taxon>
        <taxon>Embryophyta</taxon>
        <taxon>Tracheophyta</taxon>
        <taxon>Spermatophyta</taxon>
        <taxon>Magnoliopsida</taxon>
        <taxon>eudicotyledons</taxon>
        <taxon>Gunneridae</taxon>
        <taxon>Pentapetalae</taxon>
        <taxon>rosids</taxon>
        <taxon>fabids</taxon>
        <taxon>Fabales</taxon>
        <taxon>Fabaceae</taxon>
        <taxon>Papilionoideae</taxon>
        <taxon>50 kb inversion clade</taxon>
        <taxon>NPAAA clade</taxon>
        <taxon>indigoferoid/millettioid clade</taxon>
        <taxon>Phaseoleae</taxon>
        <taxon>Glycine</taxon>
        <taxon>Glycine subgen. Soja</taxon>
    </lineage>
</organism>
<evidence type="ECO:0000256" key="1">
    <source>
        <dbReference type="ARBA" id="ARBA00006722"/>
    </source>
</evidence>
<dbReference type="Proteomes" id="UP000289340">
    <property type="component" value="Chromosome 8"/>
</dbReference>
<keyword evidence="6" id="KW-0732">Signal</keyword>
<evidence type="ECO:0000256" key="2">
    <source>
        <dbReference type="ARBA" id="ARBA00022529"/>
    </source>
</evidence>
<dbReference type="Pfam" id="PF25052">
    <property type="entry name" value="AtDEF-like"/>
    <property type="match status" value="1"/>
</dbReference>
<evidence type="ECO:0000256" key="5">
    <source>
        <dbReference type="ARBA" id="ARBA00023157"/>
    </source>
</evidence>
<keyword evidence="5" id="KW-1015">Disulfide bond</keyword>
<dbReference type="EMBL" id="QZWG01000008">
    <property type="protein sequence ID" value="RZC00406.1"/>
    <property type="molecule type" value="Genomic_DNA"/>
</dbReference>
<evidence type="ECO:0000256" key="6">
    <source>
        <dbReference type="SAM" id="SignalP"/>
    </source>
</evidence>
<keyword evidence="8" id="KW-1185">Reference proteome</keyword>
<protein>
    <submittedName>
        <fullName evidence="7">Uncharacterized protein</fullName>
    </submittedName>
</protein>
<dbReference type="AlphaFoldDB" id="A0A445JPL1"/>
<dbReference type="GO" id="GO:0050832">
    <property type="term" value="P:defense response to fungus"/>
    <property type="evidence" value="ECO:0007669"/>
    <property type="project" value="UniProtKB-KW"/>
</dbReference>
<sequence>MAFRTNQTLLLGLLCIVLLLGSGQANVDFNPPGLICLRGACGGNTQCVQRCVSSGHGKGGSCVGFIPGVILCCCYK</sequence>
<evidence type="ECO:0000256" key="4">
    <source>
        <dbReference type="ARBA" id="ARBA00022821"/>
    </source>
</evidence>